<dbReference type="GO" id="GO:0005737">
    <property type="term" value="C:cytoplasm"/>
    <property type="evidence" value="ECO:0007669"/>
    <property type="project" value="TreeGrafter"/>
</dbReference>
<dbReference type="InterPro" id="IPR013083">
    <property type="entry name" value="Znf_RING/FYVE/PHD"/>
</dbReference>
<dbReference type="SUPFAM" id="SSF57850">
    <property type="entry name" value="RING/U-box"/>
    <property type="match status" value="1"/>
</dbReference>
<reference evidence="6" key="1">
    <citation type="journal article" date="2017" name="Gigascience">
        <title>The genome draft of coconut (Cocos nucifera).</title>
        <authorList>
            <person name="Xiao Y."/>
            <person name="Xu P."/>
            <person name="Fan H."/>
            <person name="Baudouin L."/>
            <person name="Xia W."/>
            <person name="Bocs S."/>
            <person name="Xu J."/>
            <person name="Li Q."/>
            <person name="Guo A."/>
            <person name="Zhou L."/>
            <person name="Li J."/>
            <person name="Wu Y."/>
            <person name="Ma Z."/>
            <person name="Armero A."/>
            <person name="Issali A.E."/>
            <person name="Liu N."/>
            <person name="Peng M."/>
            <person name="Yang Y."/>
        </authorList>
    </citation>
    <scope>NUCLEOTIDE SEQUENCE</scope>
    <source>
        <tissue evidence="6">Spear leaf of Hainan Tall coconut</tissue>
    </source>
</reference>
<dbReference type="GO" id="GO:0008270">
    <property type="term" value="F:zinc ion binding"/>
    <property type="evidence" value="ECO:0007669"/>
    <property type="project" value="UniProtKB-KW"/>
</dbReference>
<evidence type="ECO:0000256" key="1">
    <source>
        <dbReference type="ARBA" id="ARBA00022723"/>
    </source>
</evidence>
<gene>
    <name evidence="6" type="ORF">COCNU_01G016880</name>
</gene>
<evidence type="ECO:0000256" key="3">
    <source>
        <dbReference type="ARBA" id="ARBA00022833"/>
    </source>
</evidence>
<proteinExistence type="predicted"/>
<evidence type="ECO:0000313" key="6">
    <source>
        <dbReference type="EMBL" id="KAG1327754.1"/>
    </source>
</evidence>
<dbReference type="PANTHER" id="PTHR15710">
    <property type="entry name" value="E3 UBIQUITIN-PROTEIN LIGASE PRAJA"/>
    <property type="match status" value="1"/>
</dbReference>
<feature type="domain" description="RING-type" evidence="5">
    <location>
        <begin position="188"/>
        <end position="229"/>
    </location>
</feature>
<dbReference type="PANTHER" id="PTHR15710:SF67">
    <property type="entry name" value="E3 UBIQUITIN-PROTEIN LIGASE SGR9, AMYLOPLASTIC"/>
    <property type="match status" value="1"/>
</dbReference>
<dbReference type="Proteomes" id="UP000797356">
    <property type="component" value="Chromosome 1"/>
</dbReference>
<keyword evidence="3" id="KW-0862">Zinc</keyword>
<evidence type="ECO:0000259" key="5">
    <source>
        <dbReference type="PROSITE" id="PS50089"/>
    </source>
</evidence>
<dbReference type="Pfam" id="PF13639">
    <property type="entry name" value="zf-RING_2"/>
    <property type="match status" value="1"/>
</dbReference>
<keyword evidence="2 4" id="KW-0863">Zinc-finger</keyword>
<comment type="caution">
    <text evidence="6">The sequence shown here is derived from an EMBL/GenBank/DDBJ whole genome shotgun (WGS) entry which is preliminary data.</text>
</comment>
<name>A0A8K0HX30_COCNU</name>
<reference evidence="6" key="2">
    <citation type="submission" date="2019-07" db="EMBL/GenBank/DDBJ databases">
        <authorList>
            <person name="Yang Y."/>
            <person name="Bocs S."/>
            <person name="Baudouin L."/>
        </authorList>
    </citation>
    <scope>NUCLEOTIDE SEQUENCE</scope>
    <source>
        <tissue evidence="6">Spear leaf of Hainan Tall coconut</tissue>
    </source>
</reference>
<evidence type="ECO:0000313" key="7">
    <source>
        <dbReference type="Proteomes" id="UP000797356"/>
    </source>
</evidence>
<keyword evidence="1" id="KW-0479">Metal-binding</keyword>
<sequence>MAALLRLPARAFSDLARALTADLRLQRRRLSLLLLSPLHFSRALAHLHSLSLPEKTLLLARLLLRHLHSLLPSLSGTSAAAAHRLRLQDLDAALLLLAMCDAYDSDRPHADWHTRIAEHAIAAALSPAGLGAGGWAVLGRYVDAAAKCRRLFEVVSGEGGKVGVEVAAAAAAVVALPSVECMRRGRECVICKEEMEVGRDVCELPCGHWFHWGCVLGWLRKRNTCPCCRFELPAEDVFFEIGRMWRTLLYMVGRIKWKQSSRRVNLVKQKLKGQLCDAKAQKKVVAEAKVKAEEETSQARFNLLEVWERVGQLECCLAVEHSIVEAR</sequence>
<dbReference type="PROSITE" id="PS50089">
    <property type="entry name" value="ZF_RING_2"/>
    <property type="match status" value="1"/>
</dbReference>
<dbReference type="CDD" id="cd16454">
    <property type="entry name" value="RING-H2_PA-TM-RING"/>
    <property type="match status" value="1"/>
</dbReference>
<protein>
    <submittedName>
        <fullName evidence="6">Putative E3 ubiquitin-protein ligase SGR9, amyloplastic</fullName>
    </submittedName>
</protein>
<dbReference type="Gene3D" id="3.30.40.10">
    <property type="entry name" value="Zinc/RING finger domain, C3HC4 (zinc finger)"/>
    <property type="match status" value="1"/>
</dbReference>
<evidence type="ECO:0000256" key="2">
    <source>
        <dbReference type="ARBA" id="ARBA00022771"/>
    </source>
</evidence>
<keyword evidence="7" id="KW-1185">Reference proteome</keyword>
<accession>A0A8K0HX30</accession>
<dbReference type="AlphaFoldDB" id="A0A8K0HX30"/>
<evidence type="ECO:0000256" key="4">
    <source>
        <dbReference type="PROSITE-ProRule" id="PRU00175"/>
    </source>
</evidence>
<dbReference type="InterPro" id="IPR001841">
    <property type="entry name" value="Znf_RING"/>
</dbReference>
<dbReference type="EMBL" id="CM017872">
    <property type="protein sequence ID" value="KAG1327754.1"/>
    <property type="molecule type" value="Genomic_DNA"/>
</dbReference>
<dbReference type="SMART" id="SM00184">
    <property type="entry name" value="RING"/>
    <property type="match status" value="1"/>
</dbReference>
<dbReference type="GO" id="GO:0061630">
    <property type="term" value="F:ubiquitin protein ligase activity"/>
    <property type="evidence" value="ECO:0007669"/>
    <property type="project" value="TreeGrafter"/>
</dbReference>
<organism evidence="6 7">
    <name type="scientific">Cocos nucifera</name>
    <name type="common">Coconut palm</name>
    <dbReference type="NCBI Taxonomy" id="13894"/>
    <lineage>
        <taxon>Eukaryota</taxon>
        <taxon>Viridiplantae</taxon>
        <taxon>Streptophyta</taxon>
        <taxon>Embryophyta</taxon>
        <taxon>Tracheophyta</taxon>
        <taxon>Spermatophyta</taxon>
        <taxon>Magnoliopsida</taxon>
        <taxon>Liliopsida</taxon>
        <taxon>Arecaceae</taxon>
        <taxon>Arecoideae</taxon>
        <taxon>Cocoseae</taxon>
        <taxon>Attaleinae</taxon>
        <taxon>Cocos</taxon>
    </lineage>
</organism>
<dbReference type="GO" id="GO:0016567">
    <property type="term" value="P:protein ubiquitination"/>
    <property type="evidence" value="ECO:0007669"/>
    <property type="project" value="TreeGrafter"/>
</dbReference>
<dbReference type="OrthoDB" id="21204at2759"/>